<dbReference type="InterPro" id="IPR003749">
    <property type="entry name" value="ThiS/MoaD-like"/>
</dbReference>
<dbReference type="InterPro" id="IPR012675">
    <property type="entry name" value="Beta-grasp_dom_sf"/>
</dbReference>
<feature type="region of interest" description="Disordered" evidence="1">
    <location>
        <begin position="1"/>
        <end position="40"/>
    </location>
</feature>
<gene>
    <name evidence="2" type="ORF">GCM10009107_43800</name>
</gene>
<evidence type="ECO:0000313" key="3">
    <source>
        <dbReference type="Proteomes" id="UP001500279"/>
    </source>
</evidence>
<dbReference type="NCBIfam" id="TIGR01683">
    <property type="entry name" value="thiS"/>
    <property type="match status" value="1"/>
</dbReference>
<feature type="compositionally biased region" description="Polar residues" evidence="1">
    <location>
        <begin position="1"/>
        <end position="11"/>
    </location>
</feature>
<organism evidence="2 3">
    <name type="scientific">Ideonella azotifigens</name>
    <dbReference type="NCBI Taxonomy" id="513160"/>
    <lineage>
        <taxon>Bacteria</taxon>
        <taxon>Pseudomonadati</taxon>
        <taxon>Pseudomonadota</taxon>
        <taxon>Betaproteobacteria</taxon>
        <taxon>Burkholderiales</taxon>
        <taxon>Sphaerotilaceae</taxon>
        <taxon>Ideonella</taxon>
    </lineage>
</organism>
<dbReference type="Proteomes" id="UP001500279">
    <property type="component" value="Unassembled WGS sequence"/>
</dbReference>
<reference evidence="2 3" key="1">
    <citation type="journal article" date="2019" name="Int. J. Syst. Evol. Microbiol.">
        <title>The Global Catalogue of Microorganisms (GCM) 10K type strain sequencing project: providing services to taxonomists for standard genome sequencing and annotation.</title>
        <authorList>
            <consortium name="The Broad Institute Genomics Platform"/>
            <consortium name="The Broad Institute Genome Sequencing Center for Infectious Disease"/>
            <person name="Wu L."/>
            <person name="Ma J."/>
        </authorList>
    </citation>
    <scope>NUCLEOTIDE SEQUENCE [LARGE SCALE GENOMIC DNA]</scope>
    <source>
        <strain evidence="2 3">JCM 15503</strain>
    </source>
</reference>
<dbReference type="Gene3D" id="3.10.20.30">
    <property type="match status" value="1"/>
</dbReference>
<dbReference type="InterPro" id="IPR016155">
    <property type="entry name" value="Mopterin_synth/thiamin_S_b"/>
</dbReference>
<evidence type="ECO:0008006" key="4">
    <source>
        <dbReference type="Google" id="ProtNLM"/>
    </source>
</evidence>
<protein>
    <recommendedName>
        <fullName evidence="4">Thiamine biosynthesis protein ThiS</fullName>
    </recommendedName>
</protein>
<keyword evidence="3" id="KW-1185">Reference proteome</keyword>
<dbReference type="PANTHER" id="PTHR34472">
    <property type="entry name" value="SULFUR CARRIER PROTEIN THIS"/>
    <property type="match status" value="1"/>
</dbReference>
<evidence type="ECO:0000256" key="1">
    <source>
        <dbReference type="SAM" id="MobiDB-lite"/>
    </source>
</evidence>
<dbReference type="EMBL" id="BAAAEW010000026">
    <property type="protein sequence ID" value="GAA0760825.1"/>
    <property type="molecule type" value="Genomic_DNA"/>
</dbReference>
<name>A0ABN1KBN9_9BURK</name>
<evidence type="ECO:0000313" key="2">
    <source>
        <dbReference type="EMBL" id="GAA0760825.1"/>
    </source>
</evidence>
<dbReference type="InterPro" id="IPR010035">
    <property type="entry name" value="Thi_S"/>
</dbReference>
<dbReference type="PANTHER" id="PTHR34472:SF1">
    <property type="entry name" value="SULFUR CARRIER PROTEIN THIS"/>
    <property type="match status" value="1"/>
</dbReference>
<dbReference type="CDD" id="cd00565">
    <property type="entry name" value="Ubl_ThiS"/>
    <property type="match status" value="1"/>
</dbReference>
<sequence>MLTPMSLNSRIDASHEETPGRPPVSSSPSGGLARSDRSGGARLVMLNEQPLPWREGLSAAALLAEHDQPEDRVATALNGEFLPRHARARTLLQPGDELTVFRAIVGG</sequence>
<accession>A0ABN1KBN9</accession>
<comment type="caution">
    <text evidence="2">The sequence shown here is derived from an EMBL/GenBank/DDBJ whole genome shotgun (WGS) entry which is preliminary data.</text>
</comment>
<dbReference type="Pfam" id="PF02597">
    <property type="entry name" value="ThiS"/>
    <property type="match status" value="1"/>
</dbReference>
<dbReference type="SUPFAM" id="SSF54285">
    <property type="entry name" value="MoaD/ThiS"/>
    <property type="match status" value="1"/>
</dbReference>
<proteinExistence type="predicted"/>